<dbReference type="AlphaFoldDB" id="Q8EPC7"/>
<dbReference type="CDD" id="cd04596">
    <property type="entry name" value="CBS_pair_DRTGG_assoc"/>
    <property type="match status" value="1"/>
</dbReference>
<dbReference type="STRING" id="221109.gene:10734431"/>
<reference evidence="4 5" key="1">
    <citation type="journal article" date="2001" name="FEMS Microbiol. Lett.">
        <title>Oceanobacillus iheyensis gen. nov., sp. nov., a deep-sea extremely halotolerant and alkaliphilic species isolated from a depth of 1050 m on the Iheya Ridge.</title>
        <authorList>
            <person name="Lu J."/>
            <person name="Nogi Y."/>
            <person name="Takami H."/>
        </authorList>
    </citation>
    <scope>NUCLEOTIDE SEQUENCE [LARGE SCALE GENOMIC DNA]</scope>
    <source>
        <strain evidence="5">DSM 14371 / CIP 107618 / JCM 11309 / KCTC 3954 / HTE831</strain>
    </source>
</reference>
<dbReference type="PhylomeDB" id="Q8EPC7"/>
<organism evidence="4 5">
    <name type="scientific">Oceanobacillus iheyensis (strain DSM 14371 / CIP 107618 / JCM 11309 / KCTC 3954 / HTE831)</name>
    <dbReference type="NCBI Taxonomy" id="221109"/>
    <lineage>
        <taxon>Bacteria</taxon>
        <taxon>Bacillati</taxon>
        <taxon>Bacillota</taxon>
        <taxon>Bacilli</taxon>
        <taxon>Bacillales</taxon>
        <taxon>Bacillaceae</taxon>
        <taxon>Oceanobacillus</taxon>
    </lineage>
</organism>
<name>Q8EPC7_OCEIH</name>
<evidence type="ECO:0000256" key="1">
    <source>
        <dbReference type="ARBA" id="ARBA00023122"/>
    </source>
</evidence>
<accession>Q8EPC7</accession>
<dbReference type="SUPFAM" id="SSF54637">
    <property type="entry name" value="Thioesterase/thiol ester dehydrase-isomerase"/>
    <property type="match status" value="1"/>
</dbReference>
<dbReference type="EMBL" id="BA000028">
    <property type="protein sequence ID" value="BAC14139.1"/>
    <property type="molecule type" value="Genomic_DNA"/>
</dbReference>
<dbReference type="InterPro" id="IPR051257">
    <property type="entry name" value="Diverse_CBS-Domain"/>
</dbReference>
<dbReference type="SMART" id="SM00116">
    <property type="entry name" value="CBS"/>
    <property type="match status" value="2"/>
</dbReference>
<dbReference type="Gene3D" id="3.10.129.10">
    <property type="entry name" value="Hotdog Thioesterase"/>
    <property type="match status" value="1"/>
</dbReference>
<evidence type="ECO:0000256" key="2">
    <source>
        <dbReference type="PROSITE-ProRule" id="PRU00703"/>
    </source>
</evidence>
<dbReference type="Gene3D" id="3.40.1390.20">
    <property type="entry name" value="HprK N-terminal domain-like"/>
    <property type="match status" value="1"/>
</dbReference>
<feature type="domain" description="CBS" evidence="3">
    <location>
        <begin position="256"/>
        <end position="314"/>
    </location>
</feature>
<dbReference type="InterPro" id="IPR010766">
    <property type="entry name" value="DRTGG"/>
</dbReference>
<dbReference type="SUPFAM" id="SSF46785">
    <property type="entry name" value="Winged helix' DNA-binding domain"/>
    <property type="match status" value="1"/>
</dbReference>
<dbReference type="InterPro" id="IPR000644">
    <property type="entry name" value="CBS_dom"/>
</dbReference>
<dbReference type="OrthoDB" id="1790451at2"/>
<dbReference type="Pfam" id="PF03061">
    <property type="entry name" value="4HBT"/>
    <property type="match status" value="1"/>
</dbReference>
<dbReference type="Pfam" id="PF07085">
    <property type="entry name" value="DRTGG"/>
    <property type="match status" value="1"/>
</dbReference>
<dbReference type="Pfam" id="PF00571">
    <property type="entry name" value="CBS"/>
    <property type="match status" value="2"/>
</dbReference>
<dbReference type="SUPFAM" id="SSF54631">
    <property type="entry name" value="CBS-domain pair"/>
    <property type="match status" value="1"/>
</dbReference>
<dbReference type="InterPro" id="IPR006683">
    <property type="entry name" value="Thioestr_dom"/>
</dbReference>
<reference evidence="4 5" key="2">
    <citation type="journal article" date="2002" name="Nucleic Acids Res.">
        <title>Genome sequence of Oceanobacillus iheyensis isolated from the Iheya Ridge and its unexpected adaptive capabilities to extreme environments.</title>
        <authorList>
            <person name="Takami H."/>
            <person name="Takaki Y."/>
            <person name="Uchiyama I."/>
        </authorList>
    </citation>
    <scope>NUCLEOTIDE SEQUENCE [LARGE SCALE GENOMIC DNA]</scope>
    <source>
        <strain evidence="5">DSM 14371 / CIP 107618 / JCM 11309 / KCTC 3954 / HTE831</strain>
    </source>
</reference>
<dbReference type="PROSITE" id="PS51371">
    <property type="entry name" value="CBS"/>
    <property type="match status" value="2"/>
</dbReference>
<protein>
    <submittedName>
        <fullName evidence="4">Hypothetical conserved protein</fullName>
    </submittedName>
</protein>
<evidence type="ECO:0000259" key="3">
    <source>
        <dbReference type="PROSITE" id="PS51371"/>
    </source>
</evidence>
<dbReference type="Gene3D" id="1.10.10.10">
    <property type="entry name" value="Winged helix-like DNA-binding domain superfamily/Winged helix DNA-binding domain"/>
    <property type="match status" value="1"/>
</dbReference>
<evidence type="ECO:0000313" key="5">
    <source>
        <dbReference type="Proteomes" id="UP000000822"/>
    </source>
</evidence>
<dbReference type="PANTHER" id="PTHR43080:SF2">
    <property type="entry name" value="CBS DOMAIN-CONTAINING PROTEIN"/>
    <property type="match status" value="1"/>
</dbReference>
<keyword evidence="5" id="KW-1185">Reference proteome</keyword>
<feature type="domain" description="CBS" evidence="3">
    <location>
        <begin position="195"/>
        <end position="254"/>
    </location>
</feature>
<dbReference type="Proteomes" id="UP000000822">
    <property type="component" value="Chromosome"/>
</dbReference>
<dbReference type="InterPro" id="IPR036388">
    <property type="entry name" value="WH-like_DNA-bd_sf"/>
</dbReference>
<dbReference type="PANTHER" id="PTHR43080">
    <property type="entry name" value="CBS DOMAIN-CONTAINING PROTEIN CBSX3, MITOCHONDRIAL"/>
    <property type="match status" value="1"/>
</dbReference>
<keyword evidence="1 2" id="KW-0129">CBS domain</keyword>
<evidence type="ECO:0000313" key="4">
    <source>
        <dbReference type="EMBL" id="BAC14139.1"/>
    </source>
</evidence>
<gene>
    <name evidence="4" type="ordered locus">OB2183</name>
</gene>
<dbReference type="InterPro" id="IPR029069">
    <property type="entry name" value="HotDog_dom_sf"/>
</dbReference>
<dbReference type="SUPFAM" id="SSF75138">
    <property type="entry name" value="HprK N-terminal domain-like"/>
    <property type="match status" value="1"/>
</dbReference>
<dbReference type="Gene3D" id="3.10.580.10">
    <property type="entry name" value="CBS-domain"/>
    <property type="match status" value="2"/>
</dbReference>
<dbReference type="RefSeq" id="WP_011066577.1">
    <property type="nucleotide sequence ID" value="NC_004193.1"/>
</dbReference>
<dbReference type="HOGENOM" id="CLU_054913_0_0_9"/>
<dbReference type="InterPro" id="IPR036390">
    <property type="entry name" value="WH_DNA-bd_sf"/>
</dbReference>
<dbReference type="KEGG" id="oih:OB2183"/>
<dbReference type="InterPro" id="IPR028979">
    <property type="entry name" value="Ser_kin/Pase_Hpr-like_N_sf"/>
</dbReference>
<sequence>MSTKHEQIIQHIINLPVGNKISVRQIAKDLHVSDGTAYRAIKEAENQGLVSTIERVGTIRIERKNKENFEQLTFAEVVNIIDGQVLGGRDGLYKTLSKFVIGAMQLDAMMRYTQPNSLLIVGNRIKAHEQALHEGAAVLITGGFDTEDYIKKLADEKELPIISTSYDTFTVAAMINRAIYDQLIKKEIVFVGDISTPFEKAYYLTTNDRIEQWYQLNEKSSHTRFPVLDDKLRVVGMVSSKDIVGKTMEHRIDRVMSRKPQVVQEKTSLASVGHMMVWEGIELVPVVGQSQQLKGVVSRQDVLKAMQQIQRQPQVGETIDDIVSSNLIVKEEDELTFTTRIIPQMTNQLGTLSNGVFTSLIAEACSRMLLKVKKADISIENITVYFSKPVQIESELTIKPKIIDVGRLYAKIDVEVYNIDQMVGKGLIMAQLINR</sequence>
<dbReference type="CDD" id="cd03440">
    <property type="entry name" value="hot_dog"/>
    <property type="match status" value="1"/>
</dbReference>
<dbReference type="InterPro" id="IPR046342">
    <property type="entry name" value="CBS_dom_sf"/>
</dbReference>
<proteinExistence type="predicted"/>
<dbReference type="eggNOG" id="COG4109">
    <property type="taxonomic scope" value="Bacteria"/>
</dbReference>